<keyword evidence="3" id="KW-1185">Reference proteome</keyword>
<accession>A0A074J5S3</accession>
<feature type="transmembrane region" description="Helical" evidence="1">
    <location>
        <begin position="119"/>
        <end position="143"/>
    </location>
</feature>
<proteinExistence type="predicted"/>
<evidence type="ECO:0000313" key="2">
    <source>
        <dbReference type="EMBL" id="KEO51869.1"/>
    </source>
</evidence>
<keyword evidence="1" id="KW-0812">Transmembrane</keyword>
<evidence type="ECO:0000313" key="3">
    <source>
        <dbReference type="Proteomes" id="UP000027432"/>
    </source>
</evidence>
<feature type="transmembrane region" description="Helical" evidence="1">
    <location>
        <begin position="36"/>
        <end position="59"/>
    </location>
</feature>
<dbReference type="Pfam" id="PF09955">
    <property type="entry name" value="DUF2189"/>
    <property type="match status" value="1"/>
</dbReference>
<name>A0A074J5S3_9RHOB</name>
<feature type="transmembrane region" description="Helical" evidence="1">
    <location>
        <begin position="65"/>
        <end position="86"/>
    </location>
</feature>
<feature type="transmembrane region" description="Helical" evidence="1">
    <location>
        <begin position="224"/>
        <end position="244"/>
    </location>
</feature>
<organism evidence="2 3">
    <name type="scientific">Thioclava pacifica DSM 10166</name>
    <dbReference type="NCBI Taxonomy" id="1353537"/>
    <lineage>
        <taxon>Bacteria</taxon>
        <taxon>Pseudomonadati</taxon>
        <taxon>Pseudomonadota</taxon>
        <taxon>Alphaproteobacteria</taxon>
        <taxon>Rhodobacterales</taxon>
        <taxon>Paracoccaceae</taxon>
        <taxon>Thioclava</taxon>
    </lineage>
</organism>
<comment type="caution">
    <text evidence="2">The sequence shown here is derived from an EMBL/GenBank/DDBJ whole genome shotgun (WGS) entry which is preliminary data.</text>
</comment>
<evidence type="ECO:0000256" key="1">
    <source>
        <dbReference type="SAM" id="Phobius"/>
    </source>
</evidence>
<dbReference type="RefSeq" id="WP_038078231.1">
    <property type="nucleotide sequence ID" value="NZ_AUND01000034.1"/>
</dbReference>
<keyword evidence="1" id="KW-0472">Membrane</keyword>
<dbReference type="Proteomes" id="UP000027432">
    <property type="component" value="Unassembled WGS sequence"/>
</dbReference>
<keyword evidence="1" id="KW-1133">Transmembrane helix</keyword>
<dbReference type="eggNOG" id="COG5473">
    <property type="taxonomic scope" value="Bacteria"/>
</dbReference>
<dbReference type="EMBL" id="AUND01000034">
    <property type="protein sequence ID" value="KEO51869.1"/>
    <property type="molecule type" value="Genomic_DNA"/>
</dbReference>
<protein>
    <recommendedName>
        <fullName evidence="4">Cytochrome C oxidase subunit I</fullName>
    </recommendedName>
</protein>
<dbReference type="AlphaFoldDB" id="A0A074J5S3"/>
<gene>
    <name evidence="2" type="ORF">TP2_10345</name>
</gene>
<feature type="transmembrane region" description="Helical" evidence="1">
    <location>
        <begin position="163"/>
        <end position="190"/>
    </location>
</feature>
<evidence type="ECO:0008006" key="4">
    <source>
        <dbReference type="Google" id="ProtNLM"/>
    </source>
</evidence>
<dbReference type="STRING" id="1353537.TP2_10345"/>
<dbReference type="OrthoDB" id="9809543at2"/>
<feature type="transmembrane region" description="Helical" evidence="1">
    <location>
        <begin position="197"/>
        <end position="218"/>
    </location>
</feature>
<dbReference type="InterPro" id="IPR018692">
    <property type="entry name" value="DUF2189"/>
</dbReference>
<sequence length="257" mass="28481">MQQVMSEPSELPHFRDMPVSAIPEVLREGWRDFLRAPAFGLVFSGFYVLGGIVLWMVFSARGEEWWLIPFALGFPLLAPFAAIGLYEISRRIEGGEPLVWGEVMACCISQKDRQIPSMAMLILMMFMFWVFVAHTTFALFMGLSAFTNVSSSPEILFTGNGLAMLAIGSLIGAVFALTLFSFTVVGLPLLMEREIDIITAILTSMRAVIANPVSMGVWGLTIAASLFIGMIPMFLGLLVVLPVLGHASWHMYRRLTY</sequence>
<reference evidence="2 3" key="1">
    <citation type="submission" date="2013-07" db="EMBL/GenBank/DDBJ databases">
        <title>Thioclava pacifica DSM 10166 Genome Sequencing.</title>
        <authorList>
            <person name="Lai Q."/>
            <person name="Shao Z."/>
        </authorList>
    </citation>
    <scope>NUCLEOTIDE SEQUENCE [LARGE SCALE GENOMIC DNA]</scope>
    <source>
        <strain evidence="2 3">DSM 10166</strain>
    </source>
</reference>